<evidence type="ECO:0000256" key="1">
    <source>
        <dbReference type="SAM" id="MobiDB-lite"/>
    </source>
</evidence>
<comment type="caution">
    <text evidence="2">The sequence shown here is derived from an EMBL/GenBank/DDBJ whole genome shotgun (WGS) entry which is preliminary data.</text>
</comment>
<name>A0ABR2NSM0_9ROSI</name>
<gene>
    <name evidence="2" type="ORF">V6N11_009345</name>
</gene>
<organism evidence="2 3">
    <name type="scientific">Hibiscus sabdariffa</name>
    <name type="common">roselle</name>
    <dbReference type="NCBI Taxonomy" id="183260"/>
    <lineage>
        <taxon>Eukaryota</taxon>
        <taxon>Viridiplantae</taxon>
        <taxon>Streptophyta</taxon>
        <taxon>Embryophyta</taxon>
        <taxon>Tracheophyta</taxon>
        <taxon>Spermatophyta</taxon>
        <taxon>Magnoliopsida</taxon>
        <taxon>eudicotyledons</taxon>
        <taxon>Gunneridae</taxon>
        <taxon>Pentapetalae</taxon>
        <taxon>rosids</taxon>
        <taxon>malvids</taxon>
        <taxon>Malvales</taxon>
        <taxon>Malvaceae</taxon>
        <taxon>Malvoideae</taxon>
        <taxon>Hibiscus</taxon>
    </lineage>
</organism>
<dbReference type="EMBL" id="JBBPBN010000103">
    <property type="protein sequence ID" value="KAK8979134.1"/>
    <property type="molecule type" value="Genomic_DNA"/>
</dbReference>
<sequence>MDFAHGTVTSLSGQASSGRQSLKQWHNSDIGEFTLRDASSAASMHLKQPISKSEEARRLLFRADLTVHKVVVSPMIADTIKESSEYLVFVFGNMLGEGAIMEAIRVRMRMISEKKKPPRQEMS</sequence>
<evidence type="ECO:0000313" key="2">
    <source>
        <dbReference type="EMBL" id="KAK8979134.1"/>
    </source>
</evidence>
<reference evidence="2 3" key="1">
    <citation type="journal article" date="2024" name="G3 (Bethesda)">
        <title>Genome assembly of Hibiscus sabdariffa L. provides insights into metabolisms of medicinal natural products.</title>
        <authorList>
            <person name="Kim T."/>
        </authorList>
    </citation>
    <scope>NUCLEOTIDE SEQUENCE [LARGE SCALE GENOMIC DNA]</scope>
    <source>
        <strain evidence="2">TK-2024</strain>
        <tissue evidence="2">Old leaves</tissue>
    </source>
</reference>
<accession>A0ABR2NSM0</accession>
<keyword evidence="3" id="KW-1185">Reference proteome</keyword>
<dbReference type="Proteomes" id="UP001396334">
    <property type="component" value="Unassembled WGS sequence"/>
</dbReference>
<evidence type="ECO:0000313" key="3">
    <source>
        <dbReference type="Proteomes" id="UP001396334"/>
    </source>
</evidence>
<feature type="region of interest" description="Disordered" evidence="1">
    <location>
        <begin position="1"/>
        <end position="23"/>
    </location>
</feature>
<protein>
    <submittedName>
        <fullName evidence="2">Uncharacterized protein</fullName>
    </submittedName>
</protein>
<proteinExistence type="predicted"/>
<feature type="compositionally biased region" description="Polar residues" evidence="1">
    <location>
        <begin position="7"/>
        <end position="23"/>
    </location>
</feature>